<organism evidence="2 3">
    <name type="scientific">Pseudomonas syringae UB303</name>
    <dbReference type="NCBI Taxonomy" id="1357287"/>
    <lineage>
        <taxon>Bacteria</taxon>
        <taxon>Pseudomonadati</taxon>
        <taxon>Pseudomonadota</taxon>
        <taxon>Gammaproteobacteria</taxon>
        <taxon>Pseudomonadales</taxon>
        <taxon>Pseudomonadaceae</taxon>
        <taxon>Pseudomonas</taxon>
        <taxon>Pseudomonas syringae</taxon>
    </lineage>
</organism>
<dbReference type="AlphaFoldDB" id="A0AAJ4E4N0"/>
<protein>
    <submittedName>
        <fullName evidence="2">Uncharacterized protein</fullName>
    </submittedName>
</protein>
<dbReference type="EMBL" id="CP047267">
    <property type="protein sequence ID" value="QHF08655.1"/>
    <property type="molecule type" value="Genomic_DNA"/>
</dbReference>
<reference evidence="2 3" key="1">
    <citation type="journal article" date="2014" name="Genome Announc.">
        <title>Draft Genome Sequences of a Phylogenetically Diverse Suite of Pseudomonas syringae Strains from Multiple Source Populations.</title>
        <authorList>
            <person name="Baltrus D.A."/>
            <person name="Yourstone S."/>
            <person name="Lind A."/>
            <person name="Guilbaud C."/>
            <person name="Sands D.C."/>
            <person name="Jones C.D."/>
            <person name="Morris C.E."/>
            <person name="Dangl J.L."/>
        </authorList>
    </citation>
    <scope>NUCLEOTIDE SEQUENCE [LARGE SCALE GENOMIC DNA]</scope>
    <source>
        <strain evidence="2 3">UB303</strain>
    </source>
</reference>
<gene>
    <name evidence="2" type="ORF">N026_14730</name>
</gene>
<accession>A0AAJ4E4N0</accession>
<evidence type="ECO:0000256" key="1">
    <source>
        <dbReference type="SAM" id="MobiDB-lite"/>
    </source>
</evidence>
<evidence type="ECO:0000313" key="3">
    <source>
        <dbReference type="Proteomes" id="UP000464688"/>
    </source>
</evidence>
<feature type="compositionally biased region" description="Basic and acidic residues" evidence="1">
    <location>
        <begin position="1"/>
        <end position="11"/>
    </location>
</feature>
<dbReference type="RefSeq" id="WP_024659486.1">
    <property type="nucleotide sequence ID" value="NZ_CP047267.1"/>
</dbReference>
<feature type="region of interest" description="Disordered" evidence="1">
    <location>
        <begin position="1"/>
        <end position="33"/>
    </location>
</feature>
<proteinExistence type="predicted"/>
<sequence>MGPEERNEKGKQVGYQQPEEFADQDSPAFGDEGSLHPIARAIDKFVHDVRDIEECAKQCMPQAQASFLKRGEELEKIFLTNHELVSGESSREEKLVAARELRRGLRLLARFENDATISTLERSLFIGLFACLDKFVGELLMAVYTACPELYKGLSAQLNIADVLAFPSLVELKESVLDKEIEGVRRKSYSEQFKEFEKRFSFETLTKFESWPAFIEAAQRRNLFTHCDGVISNQYLKSCADVGYKVDEEHVVGHRLALGSKYFFKSCFIIAEVGVMLGQTIWRKMLPEDLRLADTALNKLIYEYLQIEQWHKVTSLCKFSSKLPKISDDIMARMFTINHAIAVKNTNGVNAARKILDKKDWSASIYDFKLARSVILEEYDEAGKIMKKIGESGELIYEEAYHDWPLFKKFRESEQFLDGYEAVYGVKYLAKLAELVTDAQDNAE</sequence>
<dbReference type="Proteomes" id="UP000464688">
    <property type="component" value="Chromosome"/>
</dbReference>
<evidence type="ECO:0000313" key="2">
    <source>
        <dbReference type="EMBL" id="QHF08655.1"/>
    </source>
</evidence>
<name>A0AAJ4E4N0_PSESX</name>